<dbReference type="CDD" id="cd00099">
    <property type="entry name" value="IgV"/>
    <property type="match status" value="1"/>
</dbReference>
<dbReference type="InterPro" id="IPR013783">
    <property type="entry name" value="Ig-like_fold"/>
</dbReference>
<dbReference type="InterPro" id="IPR013106">
    <property type="entry name" value="Ig_V-set"/>
</dbReference>
<dbReference type="FunFam" id="2.60.40.10:FF:000129">
    <property type="entry name" value="CLUMA_CG018772, isoform A"/>
    <property type="match status" value="1"/>
</dbReference>
<protein>
    <submittedName>
        <fullName evidence="2">Putative Carcinoembryonic antigen-related cell adhesion molecule</fullName>
    </submittedName>
</protein>
<dbReference type="InterPro" id="IPR036179">
    <property type="entry name" value="Ig-like_dom_sf"/>
</dbReference>
<dbReference type="SMART" id="SM00408">
    <property type="entry name" value="IGc2"/>
    <property type="match status" value="2"/>
</dbReference>
<dbReference type="STRING" id="35525.A0A0N8B6B8"/>
<dbReference type="InterPro" id="IPR003598">
    <property type="entry name" value="Ig_sub2"/>
</dbReference>
<dbReference type="SUPFAM" id="SSF48726">
    <property type="entry name" value="Immunoglobulin"/>
    <property type="match status" value="2"/>
</dbReference>
<dbReference type="Pfam" id="PF07686">
    <property type="entry name" value="V-set"/>
    <property type="match status" value="1"/>
</dbReference>
<sequence length="369" mass="40839">MRRMRNKTLLHQVMSKSTLAPLCVFFVVLQTSLWREGAAAATVASTAAIEQKTEANKSFPFLDAAGLLLAQADEPYHQQQHPQQEQLNDVATPSQMDLSTGLMGLDSANADEHQSGPAGSPGSESGPLFDPTTERNVTVLVGRTANLHCRVRYLGNRTVSWIRHRDVHILTVGRYTYASDQRFTIVKSRPTEDWTLQIKFTQARDAGLYECQVSTQPHRSQFIRLNVVAPKAVILGGPEFHVDVGSHVNLTCIVQFSPEPPEYVFWHHHDQELRHDSSRGGVAIVTDKTNPVTSTSLLLRQVRLSDSGKYSCTPSNADPASVTLHVLQGERPAAMQSNTGVSSHSIRSILLFLPLGFVWLDCRLVAWIT</sequence>
<feature type="compositionally biased region" description="Low complexity" evidence="1">
    <location>
        <begin position="115"/>
        <end position="127"/>
    </location>
</feature>
<dbReference type="PANTHER" id="PTHR23279">
    <property type="entry name" value="DEFECTIVE PROBOSCIS EXTENSION RESPONSE DPR -RELATED"/>
    <property type="match status" value="1"/>
</dbReference>
<dbReference type="Pfam" id="PF00047">
    <property type="entry name" value="ig"/>
    <property type="match status" value="1"/>
</dbReference>
<comment type="caution">
    <text evidence="2">The sequence shown here is derived from an EMBL/GenBank/DDBJ whole genome shotgun (WGS) entry which is preliminary data.</text>
</comment>
<proteinExistence type="predicted"/>
<dbReference type="GO" id="GO:0050808">
    <property type="term" value="P:synapse organization"/>
    <property type="evidence" value="ECO:0007669"/>
    <property type="project" value="TreeGrafter"/>
</dbReference>
<gene>
    <name evidence="2" type="ORF">APZ42_019583</name>
</gene>
<dbReference type="Proteomes" id="UP000076858">
    <property type="component" value="Unassembled WGS sequence"/>
</dbReference>
<dbReference type="InterPro" id="IPR003599">
    <property type="entry name" value="Ig_sub"/>
</dbReference>
<dbReference type="EMBL" id="LRGB01000930">
    <property type="protein sequence ID" value="KZS15026.1"/>
    <property type="molecule type" value="Genomic_DNA"/>
</dbReference>
<dbReference type="FunFam" id="2.60.40.10:FF:003033">
    <property type="entry name" value="Carcinoembryonic antigen-related cell adhesion molecule"/>
    <property type="match status" value="1"/>
</dbReference>
<dbReference type="CDD" id="cd00096">
    <property type="entry name" value="Ig"/>
    <property type="match status" value="1"/>
</dbReference>
<evidence type="ECO:0000313" key="3">
    <source>
        <dbReference type="Proteomes" id="UP000076858"/>
    </source>
</evidence>
<dbReference type="InterPro" id="IPR013151">
    <property type="entry name" value="Immunoglobulin_dom"/>
</dbReference>
<dbReference type="PANTHER" id="PTHR23279:SF46">
    <property type="entry name" value="DEFECTIVE PROBOSCIS EXTENSION RESPONSE 10, ISOFORM A-RELATED"/>
    <property type="match status" value="1"/>
</dbReference>
<dbReference type="InterPro" id="IPR037448">
    <property type="entry name" value="Zig-8"/>
</dbReference>
<dbReference type="InterPro" id="IPR007110">
    <property type="entry name" value="Ig-like_dom"/>
</dbReference>
<feature type="region of interest" description="Disordered" evidence="1">
    <location>
        <begin position="101"/>
        <end position="132"/>
    </location>
</feature>
<name>A0A0N8B6B8_9CRUS</name>
<organism evidence="2 3">
    <name type="scientific">Daphnia magna</name>
    <dbReference type="NCBI Taxonomy" id="35525"/>
    <lineage>
        <taxon>Eukaryota</taxon>
        <taxon>Metazoa</taxon>
        <taxon>Ecdysozoa</taxon>
        <taxon>Arthropoda</taxon>
        <taxon>Crustacea</taxon>
        <taxon>Branchiopoda</taxon>
        <taxon>Diplostraca</taxon>
        <taxon>Cladocera</taxon>
        <taxon>Anomopoda</taxon>
        <taxon>Daphniidae</taxon>
        <taxon>Daphnia</taxon>
    </lineage>
</organism>
<evidence type="ECO:0000256" key="1">
    <source>
        <dbReference type="SAM" id="MobiDB-lite"/>
    </source>
</evidence>
<dbReference type="AlphaFoldDB" id="A0A0N8B6B8"/>
<dbReference type="SMART" id="SM00406">
    <property type="entry name" value="IGv"/>
    <property type="match status" value="1"/>
</dbReference>
<dbReference type="GO" id="GO:0032589">
    <property type="term" value="C:neuron projection membrane"/>
    <property type="evidence" value="ECO:0007669"/>
    <property type="project" value="TreeGrafter"/>
</dbReference>
<reference evidence="2 3" key="1">
    <citation type="submission" date="2016-03" db="EMBL/GenBank/DDBJ databases">
        <title>EvidentialGene: Evidence-directed Construction of Genes on Genomes.</title>
        <authorList>
            <person name="Gilbert D.G."/>
            <person name="Choi J.-H."/>
            <person name="Mockaitis K."/>
            <person name="Colbourne J."/>
            <person name="Pfrender M."/>
        </authorList>
    </citation>
    <scope>NUCLEOTIDE SEQUENCE [LARGE SCALE GENOMIC DNA]</scope>
    <source>
        <strain evidence="2 3">Xinb3</strain>
        <tissue evidence="2">Complete organism</tissue>
    </source>
</reference>
<dbReference type="OrthoDB" id="5969816at2759"/>
<dbReference type="SMART" id="SM00409">
    <property type="entry name" value="IG"/>
    <property type="match status" value="2"/>
</dbReference>
<dbReference type="PROSITE" id="PS50835">
    <property type="entry name" value="IG_LIKE"/>
    <property type="match status" value="2"/>
</dbReference>
<keyword evidence="3" id="KW-1185">Reference proteome</keyword>
<accession>A0A0N8B6B8</accession>
<dbReference type="Gene3D" id="2.60.40.10">
    <property type="entry name" value="Immunoglobulins"/>
    <property type="match status" value="2"/>
</dbReference>
<evidence type="ECO:0000313" key="2">
    <source>
        <dbReference type="EMBL" id="KZS15026.1"/>
    </source>
</evidence>